<dbReference type="EMBL" id="PDXB01000008">
    <property type="protein sequence ID" value="RYN31870.1"/>
    <property type="molecule type" value="Genomic_DNA"/>
</dbReference>
<keyword evidence="4" id="KW-1185">Reference proteome</keyword>
<evidence type="ECO:0000313" key="3">
    <source>
        <dbReference type="Proteomes" id="UP000292340"/>
    </source>
</evidence>
<gene>
    <name evidence="1" type="ORF">AA0115_g4068</name>
    <name evidence="2" type="ORF">AA0119_g1884</name>
</gene>
<dbReference type="AlphaFoldDB" id="A0AB37WNU9"/>
<reference evidence="1" key="2">
    <citation type="journal article" date="2019" name="bioRxiv">
        <title>Genomics, evolutionary history and diagnostics of the Alternaria alternata species group including apple and Asian pear pathotypes.</title>
        <authorList>
            <person name="Armitage A.D."/>
            <person name="Cockerton H.M."/>
            <person name="Sreenivasaprasad S."/>
            <person name="Woodhall J.W."/>
            <person name="Lane C.R."/>
            <person name="Harrison R.J."/>
            <person name="Clarkson J.P."/>
        </authorList>
    </citation>
    <scope>NUCLEOTIDE SEQUENCE</scope>
    <source>
        <strain evidence="1">FERA 1164</strain>
        <strain evidence="2">FERA 635</strain>
    </source>
</reference>
<dbReference type="Proteomes" id="UP000293195">
    <property type="component" value="Unassembled WGS sequence"/>
</dbReference>
<dbReference type="EMBL" id="PDXF01000004">
    <property type="protein sequence ID" value="RYO07876.1"/>
    <property type="molecule type" value="Genomic_DNA"/>
</dbReference>
<dbReference type="Proteomes" id="UP000292340">
    <property type="component" value="Unassembled WGS sequence"/>
</dbReference>
<reference evidence="1" key="1">
    <citation type="submission" date="2017-10" db="EMBL/GenBank/DDBJ databases">
        <authorList>
            <person name="Armitage A.D."/>
            <person name="Barbara D.J."/>
            <person name="Woodhall J.W."/>
            <person name="Sreenivasaprasad S."/>
            <person name="Lane C.R."/>
            <person name="Clarkson J.P."/>
            <person name="Harrison R.J."/>
        </authorList>
    </citation>
    <scope>NUCLEOTIDE SEQUENCE</scope>
    <source>
        <strain evidence="1">FERA 1164</strain>
        <strain evidence="2">FERA 635</strain>
    </source>
</reference>
<protein>
    <submittedName>
        <fullName evidence="1">Uncharacterized protein</fullName>
    </submittedName>
</protein>
<evidence type="ECO:0000313" key="4">
    <source>
        <dbReference type="Proteomes" id="UP000293195"/>
    </source>
</evidence>
<accession>A0AB37WNU9</accession>
<sequence>MASKAPRRVTARETCCPSLPAEVWINVFRYHTDLAHLWNVVRRVSPTLGACVEHAFGEHFLKEIHIDFQLEKYNLGGKSKRPEVSTRLARRGKGKDKTVAWFKDERPDIGSEKAQGKKDREHYHKVTRRWEENVKNWKAEMPNYTISIGNLVNDTELPGLSIDVAAREIEFDWKSMLQLFFRERERLRVLKDEWHIKTAKKMQANNARLKKGDKLMPSDYPPPWSTAEAEIRKDIRRARLKEHYRDDEQMVWAIDSLKHFEQYGAATGNTKELKLNPDLPGAGLGEKWFGSVNLVQELYLDEWSCMHRIDTKVEHIRNGT</sequence>
<name>A0AB37WNU9_9PLEO</name>
<evidence type="ECO:0000313" key="1">
    <source>
        <dbReference type="EMBL" id="RYN31870.1"/>
    </source>
</evidence>
<comment type="caution">
    <text evidence="1">The sequence shown here is derived from an EMBL/GenBank/DDBJ whole genome shotgun (WGS) entry which is preliminary data.</text>
</comment>
<evidence type="ECO:0000313" key="2">
    <source>
        <dbReference type="EMBL" id="RYO07876.1"/>
    </source>
</evidence>
<proteinExistence type="predicted"/>
<organism evidence="1 3">
    <name type="scientific">Alternaria tenuissima</name>
    <dbReference type="NCBI Taxonomy" id="119927"/>
    <lineage>
        <taxon>Eukaryota</taxon>
        <taxon>Fungi</taxon>
        <taxon>Dikarya</taxon>
        <taxon>Ascomycota</taxon>
        <taxon>Pezizomycotina</taxon>
        <taxon>Dothideomycetes</taxon>
        <taxon>Pleosporomycetidae</taxon>
        <taxon>Pleosporales</taxon>
        <taxon>Pleosporineae</taxon>
        <taxon>Pleosporaceae</taxon>
        <taxon>Alternaria</taxon>
        <taxon>Alternaria sect. Alternaria</taxon>
        <taxon>Alternaria alternata complex</taxon>
    </lineage>
</organism>